<proteinExistence type="predicted"/>
<dbReference type="Pfam" id="PF08555">
    <property type="entry name" value="FAM32A"/>
    <property type="match status" value="1"/>
</dbReference>
<evidence type="ECO:0000256" key="2">
    <source>
        <dbReference type="SAM" id="MobiDB-lite"/>
    </source>
</evidence>
<sequence length="124" mass="13494">MPSSDYQHRPGGSLKLKGGGAETKKKKKKSKSSTSQKLREEETAAAASGSGSDREVASSASASGSTANPYKTEAERRFEEVQRKRLLDKAAKQALKSHKERVAEFNEKLENMSEHYDIPKVGPG</sequence>
<organism evidence="3 4">
    <name type="scientific">Rhodotorula mucilaginosa</name>
    <name type="common">Yeast</name>
    <name type="synonym">Rhodotorula rubra</name>
    <dbReference type="NCBI Taxonomy" id="5537"/>
    <lineage>
        <taxon>Eukaryota</taxon>
        <taxon>Fungi</taxon>
        <taxon>Dikarya</taxon>
        <taxon>Basidiomycota</taxon>
        <taxon>Pucciniomycotina</taxon>
        <taxon>Microbotryomycetes</taxon>
        <taxon>Sporidiobolales</taxon>
        <taxon>Sporidiobolaceae</taxon>
        <taxon>Rhodotorula</taxon>
    </lineage>
</organism>
<evidence type="ECO:0000256" key="1">
    <source>
        <dbReference type="SAM" id="Coils"/>
    </source>
</evidence>
<dbReference type="AlphaFoldDB" id="A0A9P7B6T6"/>
<evidence type="ECO:0008006" key="5">
    <source>
        <dbReference type="Google" id="ProtNLM"/>
    </source>
</evidence>
<dbReference type="EMBL" id="PUHQ01000034">
    <property type="protein sequence ID" value="KAG0661534.1"/>
    <property type="molecule type" value="Genomic_DNA"/>
</dbReference>
<dbReference type="PANTHER" id="PTHR13282">
    <property type="entry name" value="PROTEIN FAM32A"/>
    <property type="match status" value="1"/>
</dbReference>
<dbReference type="Proteomes" id="UP000777482">
    <property type="component" value="Unassembled WGS sequence"/>
</dbReference>
<dbReference type="OrthoDB" id="205403at2759"/>
<accession>A0A9P7B6T6</accession>
<gene>
    <name evidence="3" type="ORF">C6P46_003946</name>
</gene>
<feature type="coiled-coil region" evidence="1">
    <location>
        <begin position="88"/>
        <end position="115"/>
    </location>
</feature>
<dbReference type="InterPro" id="IPR013865">
    <property type="entry name" value="FAM32A"/>
</dbReference>
<dbReference type="PANTHER" id="PTHR13282:SF6">
    <property type="entry name" value="PROTEIN FAM32A"/>
    <property type="match status" value="1"/>
</dbReference>
<feature type="compositionally biased region" description="Low complexity" evidence="2">
    <location>
        <begin position="44"/>
        <end position="67"/>
    </location>
</feature>
<comment type="caution">
    <text evidence="3">The sequence shown here is derived from an EMBL/GenBank/DDBJ whole genome shotgun (WGS) entry which is preliminary data.</text>
</comment>
<feature type="region of interest" description="Disordered" evidence="2">
    <location>
        <begin position="1"/>
        <end position="78"/>
    </location>
</feature>
<protein>
    <recommendedName>
        <fullName evidence="5">DUF1754-domain-containing protein</fullName>
    </recommendedName>
</protein>
<evidence type="ECO:0000313" key="3">
    <source>
        <dbReference type="EMBL" id="KAG0661534.1"/>
    </source>
</evidence>
<keyword evidence="4" id="KW-1185">Reference proteome</keyword>
<reference evidence="3 4" key="1">
    <citation type="submission" date="2020-11" db="EMBL/GenBank/DDBJ databases">
        <title>Kefir isolates.</title>
        <authorList>
            <person name="Marcisauskas S."/>
            <person name="Kim Y."/>
            <person name="Blasche S."/>
        </authorList>
    </citation>
    <scope>NUCLEOTIDE SEQUENCE [LARGE SCALE GENOMIC DNA]</scope>
    <source>
        <strain evidence="3 4">KR</strain>
    </source>
</reference>
<evidence type="ECO:0000313" key="4">
    <source>
        <dbReference type="Proteomes" id="UP000777482"/>
    </source>
</evidence>
<keyword evidence="1" id="KW-0175">Coiled coil</keyword>
<name>A0A9P7B6T6_RHOMI</name>
<dbReference type="GO" id="GO:0005730">
    <property type="term" value="C:nucleolus"/>
    <property type="evidence" value="ECO:0007669"/>
    <property type="project" value="TreeGrafter"/>
</dbReference>